<dbReference type="Gene3D" id="1.10.630.10">
    <property type="entry name" value="Cytochrome P450"/>
    <property type="match status" value="1"/>
</dbReference>
<evidence type="ECO:0000256" key="2">
    <source>
        <dbReference type="ARBA" id="ARBA00023004"/>
    </source>
</evidence>
<keyword evidence="5" id="KW-1185">Reference proteome</keyword>
<protein>
    <recommendedName>
        <fullName evidence="3">PRISE-like Rossmann-fold domain-containing protein</fullName>
    </recommendedName>
</protein>
<accession>A0ABS8S4R0</accession>
<dbReference type="PRINTS" id="PR00465">
    <property type="entry name" value="EP450IV"/>
</dbReference>
<dbReference type="CDD" id="cd11043">
    <property type="entry name" value="CYP90-like"/>
    <property type="match status" value="1"/>
</dbReference>
<dbReference type="InterPro" id="IPR036291">
    <property type="entry name" value="NAD(P)-bd_dom_sf"/>
</dbReference>
<organism evidence="4 5">
    <name type="scientific">Datura stramonium</name>
    <name type="common">Jimsonweed</name>
    <name type="synonym">Common thornapple</name>
    <dbReference type="NCBI Taxonomy" id="4076"/>
    <lineage>
        <taxon>Eukaryota</taxon>
        <taxon>Viridiplantae</taxon>
        <taxon>Streptophyta</taxon>
        <taxon>Embryophyta</taxon>
        <taxon>Tracheophyta</taxon>
        <taxon>Spermatophyta</taxon>
        <taxon>Magnoliopsida</taxon>
        <taxon>eudicotyledons</taxon>
        <taxon>Gunneridae</taxon>
        <taxon>Pentapetalae</taxon>
        <taxon>asterids</taxon>
        <taxon>lamiids</taxon>
        <taxon>Solanales</taxon>
        <taxon>Solanaceae</taxon>
        <taxon>Solanoideae</taxon>
        <taxon>Datureae</taxon>
        <taxon>Datura</taxon>
    </lineage>
</organism>
<dbReference type="PANTHER" id="PTHR32487:SF10">
    <property type="entry name" value="3-OXO-DELTA(4,5)-STEROID 5-BETA-REDUCTASE-LIKE"/>
    <property type="match status" value="1"/>
</dbReference>
<evidence type="ECO:0000313" key="5">
    <source>
        <dbReference type="Proteomes" id="UP000823775"/>
    </source>
</evidence>
<evidence type="ECO:0000259" key="3">
    <source>
        <dbReference type="Pfam" id="PF22917"/>
    </source>
</evidence>
<reference evidence="4 5" key="1">
    <citation type="journal article" date="2021" name="BMC Genomics">
        <title>Datura genome reveals duplications of psychoactive alkaloid biosynthetic genes and high mutation rate following tissue culture.</title>
        <authorList>
            <person name="Rajewski A."/>
            <person name="Carter-House D."/>
            <person name="Stajich J."/>
            <person name="Litt A."/>
        </authorList>
    </citation>
    <scope>NUCLEOTIDE SEQUENCE [LARGE SCALE GENOMIC DNA]</scope>
    <source>
        <strain evidence="4">AR-01</strain>
    </source>
</reference>
<dbReference type="Proteomes" id="UP000823775">
    <property type="component" value="Unassembled WGS sequence"/>
</dbReference>
<dbReference type="EMBL" id="JACEIK010000285">
    <property type="protein sequence ID" value="MCD7454111.1"/>
    <property type="molecule type" value="Genomic_DNA"/>
</dbReference>
<comment type="caution">
    <text evidence="4">The sequence shown here is derived from an EMBL/GenBank/DDBJ whole genome shotgun (WGS) entry which is preliminary data.</text>
</comment>
<dbReference type="InterPro" id="IPR002403">
    <property type="entry name" value="Cyt_P450_E_grp-IV"/>
</dbReference>
<name>A0ABS8S4R0_DATST</name>
<keyword evidence="1" id="KW-0479">Metal-binding</keyword>
<dbReference type="InterPro" id="IPR001128">
    <property type="entry name" value="Cyt_P450"/>
</dbReference>
<dbReference type="SUPFAM" id="SSF51735">
    <property type="entry name" value="NAD(P)-binding Rossmann-fold domains"/>
    <property type="match status" value="1"/>
</dbReference>
<feature type="domain" description="PRISE-like Rossmann-fold" evidence="3">
    <location>
        <begin position="525"/>
        <end position="774"/>
    </location>
</feature>
<sequence>MEEKVNNYEAQYMTSMDQNDRFRVQGSRFETQQGIPPFIAKRTARYGKLFKTSILGQPAVISTDPEINQYVFQQEEKLFQCWYTKSALELTGMQGLIANGGALHKYLRNFVLSLVGPESLKKNLLSEIDLITRKHLHHWAATRADVDVKEASEIMLFTFFAGKILGCDEQEALKLRENYKAFFNGFMSFPINVPGTAFHACLQGRKNGVKVIKEIMEKRKSSNKEKKANNVEDFLDYILEEVENEDALLTEPTAVDLVFLLLFAAYETTSSSITLLFKNLTHRPDVLSQLMEEHGRIRRDRVDKDAPISWAEYKSMTFTHMVTNETVRLANIVPGIFRIVLKDVEIKGYTIPAGWTFVVCPSSVHLDPNKYEDPFTFNPWRWKGPSTLDPTQEPASQDFACSYLASAIPSPDEVDEDIIESEYTAANDYGMERSLRGGRWVMRMIGRVGEEWVQNVEYCGTHQSYENVGLVIGVTGVVGNSLAETLSSTDTPGGPWKVYGVSRRGRPDCSIAKVRYIQCDVSVANDAQAKLSTLEDVTHIFWVTSAFDLFTAKCCEINGAMFRNVLTAVIPNAPNLRHICLQTGGMHYMGIHISIDGKIDVISHDPPFTEDMERLENIHNFYYSLEDVLFDEVSRKPSLTWSVHRPDLIFGFSPHSTLNIIGTLCVYATICKHESVPLKFPGTKAVWDSYSNASDANLVAEHQIWAALCLQGKNKAFNITNGDVFKWKHLWKVLAEQIGVQYVGFDEAEKSISLSELMKDKGPVWDKIVRDNNLVSTTLQEVGCWRFADMLLAGGTSRLSSTNRSKENGFIGFRNSTNSFIFWIHKAKDKRLIP</sequence>
<dbReference type="InterPro" id="IPR055222">
    <property type="entry name" value="PRISE-like_Rossmann-fold"/>
</dbReference>
<dbReference type="Pfam" id="PF22917">
    <property type="entry name" value="PRISE"/>
    <property type="match status" value="1"/>
</dbReference>
<dbReference type="InterPro" id="IPR036396">
    <property type="entry name" value="Cyt_P450_sf"/>
</dbReference>
<gene>
    <name evidence="4" type="ORF">HAX54_023473</name>
</gene>
<keyword evidence="2" id="KW-0408">Iron</keyword>
<dbReference type="Gene3D" id="3.40.50.720">
    <property type="entry name" value="NAD(P)-binding Rossmann-like Domain"/>
    <property type="match status" value="1"/>
</dbReference>
<evidence type="ECO:0000256" key="1">
    <source>
        <dbReference type="ARBA" id="ARBA00022723"/>
    </source>
</evidence>
<dbReference type="Pfam" id="PF00067">
    <property type="entry name" value="p450"/>
    <property type="match status" value="1"/>
</dbReference>
<evidence type="ECO:0000313" key="4">
    <source>
        <dbReference type="EMBL" id="MCD7454111.1"/>
    </source>
</evidence>
<dbReference type="SUPFAM" id="SSF48264">
    <property type="entry name" value="Cytochrome P450"/>
    <property type="match status" value="1"/>
</dbReference>
<proteinExistence type="predicted"/>
<dbReference type="CDD" id="cd08948">
    <property type="entry name" value="5beta-POR_like_SDR_a"/>
    <property type="match status" value="1"/>
</dbReference>
<dbReference type="PANTHER" id="PTHR32487">
    <property type="entry name" value="3-OXO-DELTA(4,5)-STEROID 5-BETA-REDUCTASE"/>
    <property type="match status" value="1"/>
</dbReference>